<dbReference type="RefSeq" id="XP_024322601.1">
    <property type="nucleotide sequence ID" value="XM_024468423.1"/>
</dbReference>
<dbReference type="InterPro" id="IPR020795">
    <property type="entry name" value="ORC3"/>
</dbReference>
<feature type="compositionally biased region" description="Basic and acidic residues" evidence="6">
    <location>
        <begin position="43"/>
        <end position="52"/>
    </location>
</feature>
<reference evidence="9" key="1">
    <citation type="submission" date="2016-03" db="EMBL/GenBank/DDBJ databases">
        <title>Updated assembly of Pseudogymnoascus destructans, the fungus causing white-nose syndrome of bats.</title>
        <authorList>
            <person name="Palmer J.M."/>
            <person name="Drees K.P."/>
            <person name="Foster J.T."/>
            <person name="Lindner D.L."/>
        </authorList>
    </citation>
    <scope>NUCLEOTIDE SEQUENCE [LARGE SCALE GENOMIC DNA]</scope>
    <source>
        <strain evidence="9">20631-21</strain>
    </source>
</reference>
<evidence type="ECO:0000256" key="6">
    <source>
        <dbReference type="SAM" id="MobiDB-lite"/>
    </source>
</evidence>
<protein>
    <submittedName>
        <fullName evidence="9">Uncharacterized protein</fullName>
    </submittedName>
</protein>
<dbReference type="VEuPathDB" id="FungiDB:GMDG_04777"/>
<evidence type="ECO:0000256" key="5">
    <source>
        <dbReference type="ARBA" id="ARBA00023242"/>
    </source>
</evidence>
<evidence type="ECO:0000256" key="2">
    <source>
        <dbReference type="ARBA" id="ARBA00010977"/>
    </source>
</evidence>
<evidence type="ECO:0000259" key="7">
    <source>
        <dbReference type="Pfam" id="PF07034"/>
    </source>
</evidence>
<feature type="domain" description="Origin recognition complex subunit 3 N-terminal" evidence="7">
    <location>
        <begin position="40"/>
        <end position="344"/>
    </location>
</feature>
<organism evidence="9">
    <name type="scientific">Pseudogymnoascus destructans</name>
    <dbReference type="NCBI Taxonomy" id="655981"/>
    <lineage>
        <taxon>Eukaryota</taxon>
        <taxon>Fungi</taxon>
        <taxon>Dikarya</taxon>
        <taxon>Ascomycota</taxon>
        <taxon>Pezizomycotina</taxon>
        <taxon>Leotiomycetes</taxon>
        <taxon>Thelebolales</taxon>
        <taxon>Thelebolaceae</taxon>
        <taxon>Pseudogymnoascus</taxon>
    </lineage>
</organism>
<evidence type="ECO:0000256" key="1">
    <source>
        <dbReference type="ARBA" id="ARBA00004123"/>
    </source>
</evidence>
<dbReference type="PANTHER" id="PTHR12748:SF0">
    <property type="entry name" value="ORIGIN RECOGNITION COMPLEX SUBUNIT 3"/>
    <property type="match status" value="1"/>
</dbReference>
<accession>A0A177A7S6</accession>
<dbReference type="AlphaFoldDB" id="A0A177A7S6"/>
<sequence>MSVDANQAALDSTEHQTVYVFGPSNGATHEQPRPSKRRKVAKKPKEGEKGDPKAYFPTLLNNTESSECVLLRQKLYEDSWAAIESQILSILGEANEKTLSEVTNFLNLSINSKNLEGIPTGLITTGQNTASQELLFSQLAERVHGETDALIVTIRPGDASNLKAALKKLIRDATNTDHDDEDERSASSVPGDHKFLNYDLQLLQNHLKTSKHRQVVVAFQDSESFDSTLLTELIELFQSWVECIPFVLLFGIATSVELFHERLPRSATLCLQGVQFDVEQTSKTLITIFQKVIASPDIRLRLGGCFIAALLERQHDQVYSLQTFIAALKYAYMCHFYANPLSILLGSSNDLERTVVPLLQPEHAKAMRMLPSFKAMVEHRIKEGDVRGLKDLINSDEELVQLAVKTLQEKDLMIFTNLRRLAALHGVLLISTSTPTDPTELYVKFFTDKFRKSDFIQDAINSCKRYAPAEVIALAIVVRGILARDSDTGETESYSAFEDEFLEAISALEDKTASLIHEAEESGTPLQSRYIMQSQTLRTTVVAQKVQLSKREYILSKEDAAFTLVIDKLAKSLEQYFSFDSLQDLFLNEIWIYDSKSPYREVFTPRPRHAIERALSVPHDYLGCTCCKAAGGLSSSHPATATLYQLYLETGGLINVFDLWSAFHTIVGADDDEERDERSCLMLFYKALADLRLLGMVKNSKKKTDHLAKLSWKGL</sequence>
<evidence type="ECO:0000259" key="8">
    <source>
        <dbReference type="Pfam" id="PF18137"/>
    </source>
</evidence>
<keyword evidence="4" id="KW-0238">DNA-binding</keyword>
<comment type="subcellular location">
    <subcellularLocation>
        <location evidence="1">Nucleus</location>
    </subcellularLocation>
</comment>
<dbReference type="GeneID" id="36287865"/>
<evidence type="ECO:0000256" key="3">
    <source>
        <dbReference type="ARBA" id="ARBA00022705"/>
    </source>
</evidence>
<dbReference type="GO" id="GO:0031261">
    <property type="term" value="C:DNA replication preinitiation complex"/>
    <property type="evidence" value="ECO:0007669"/>
    <property type="project" value="TreeGrafter"/>
</dbReference>
<dbReference type="GO" id="GO:0003688">
    <property type="term" value="F:DNA replication origin binding"/>
    <property type="evidence" value="ECO:0007669"/>
    <property type="project" value="TreeGrafter"/>
</dbReference>
<evidence type="ECO:0000313" key="9">
    <source>
        <dbReference type="EMBL" id="OAF57311.1"/>
    </source>
</evidence>
<feature type="region of interest" description="Disordered" evidence="6">
    <location>
        <begin position="1"/>
        <end position="54"/>
    </location>
</feature>
<dbReference type="Proteomes" id="UP000077154">
    <property type="component" value="Unassembled WGS sequence"/>
</dbReference>
<dbReference type="EMBL" id="KV441400">
    <property type="protein sequence ID" value="OAF57311.1"/>
    <property type="molecule type" value="Genomic_DNA"/>
</dbReference>
<dbReference type="PANTHER" id="PTHR12748">
    <property type="entry name" value="ORIGIN RECOGNITION COMPLEX SUBUNIT 3"/>
    <property type="match status" value="1"/>
</dbReference>
<dbReference type="InterPro" id="IPR045667">
    <property type="entry name" value="ORC3_N"/>
</dbReference>
<dbReference type="eggNOG" id="KOG2538">
    <property type="taxonomic scope" value="Eukaryota"/>
</dbReference>
<dbReference type="Pfam" id="PF18137">
    <property type="entry name" value="WHD_ORC"/>
    <property type="match status" value="1"/>
</dbReference>
<dbReference type="CDD" id="cd20704">
    <property type="entry name" value="Orc3"/>
    <property type="match status" value="1"/>
</dbReference>
<proteinExistence type="inferred from homology"/>
<dbReference type="GO" id="GO:0005664">
    <property type="term" value="C:nuclear origin of replication recognition complex"/>
    <property type="evidence" value="ECO:0007669"/>
    <property type="project" value="InterPro"/>
</dbReference>
<evidence type="ECO:0000256" key="4">
    <source>
        <dbReference type="ARBA" id="ARBA00023125"/>
    </source>
</evidence>
<comment type="similarity">
    <text evidence="2">Belongs to the ORC3 family.</text>
</comment>
<dbReference type="Pfam" id="PF07034">
    <property type="entry name" value="ORC3_N"/>
    <property type="match status" value="1"/>
</dbReference>
<name>A0A177A7S6_9PEZI</name>
<gene>
    <name evidence="9" type="ORF">VC83_04795</name>
</gene>
<dbReference type="OrthoDB" id="10265211at2759"/>
<dbReference type="GO" id="GO:0005656">
    <property type="term" value="C:nuclear pre-replicative complex"/>
    <property type="evidence" value="ECO:0007669"/>
    <property type="project" value="TreeGrafter"/>
</dbReference>
<keyword evidence="5" id="KW-0539">Nucleus</keyword>
<dbReference type="GO" id="GO:0006270">
    <property type="term" value="P:DNA replication initiation"/>
    <property type="evidence" value="ECO:0007669"/>
    <property type="project" value="TreeGrafter"/>
</dbReference>
<keyword evidence="3" id="KW-0235">DNA replication</keyword>
<dbReference type="InterPro" id="IPR040855">
    <property type="entry name" value="ORC_WH_C"/>
</dbReference>
<feature type="domain" description="Origin recognition complex subunit 3 winged helix C-terminal" evidence="8">
    <location>
        <begin position="608"/>
        <end position="712"/>
    </location>
</feature>